<dbReference type="InterPro" id="IPR036390">
    <property type="entry name" value="WH_DNA-bd_sf"/>
</dbReference>
<dbReference type="PROSITE" id="PS50039">
    <property type="entry name" value="FORK_HEAD_3"/>
    <property type="match status" value="1"/>
</dbReference>
<accession>A0A3Q3K6Z4</accession>
<feature type="compositionally biased region" description="Polar residues" evidence="3">
    <location>
        <begin position="175"/>
        <end position="187"/>
    </location>
</feature>
<evidence type="ECO:0000256" key="2">
    <source>
        <dbReference type="PROSITE-ProRule" id="PRU00089"/>
    </source>
</evidence>
<dbReference type="InterPro" id="IPR036388">
    <property type="entry name" value="WH-like_DNA-bd_sf"/>
</dbReference>
<evidence type="ECO:0000313" key="6">
    <source>
        <dbReference type="Proteomes" id="UP000261600"/>
    </source>
</evidence>
<dbReference type="AlphaFoldDB" id="A0A3Q3K6Z4"/>
<dbReference type="Proteomes" id="UP000261600">
    <property type="component" value="Unplaced"/>
</dbReference>
<keyword evidence="1 2" id="KW-0238">DNA-binding</keyword>
<dbReference type="SUPFAM" id="SSF46785">
    <property type="entry name" value="Winged helix' DNA-binding domain"/>
    <property type="match status" value="1"/>
</dbReference>
<dbReference type="PANTHER" id="PTHR47316:SF1">
    <property type="entry name" value="FORKHEAD BOX PROTEIN H1"/>
    <property type="match status" value="1"/>
</dbReference>
<feature type="DNA-binding region" description="Fork-head" evidence="2">
    <location>
        <begin position="19"/>
        <end position="94"/>
    </location>
</feature>
<sequence length="285" mass="31447">MQNPTEKSGDQLYQRGLMGKSTTYLAKIAFVLQNAPGKMLTFTQLMDELAPLICEDRKSVENNIRVCLSTSKCFAKIPVIPDSVASKKNYWKLDCSQITEKMLRRHFKGILHFFPELASRVEMKNTSRAVEHCSALCSPEPAVCRAVQIKCKVKFTSPFSIESLLKKDAPHAQTSRVSPLSSMQQPWPTHGGVGTKRSFSWDHEKPLLLQASGGSSPICSTGGSTHHGLTAAAAAESFQTMHVCTEPSFPVYTTARAASHFISPNNSYITHSAPAVSHDAFRFWL</sequence>
<protein>
    <recommendedName>
        <fullName evidence="4">Fork-head domain-containing protein</fullName>
    </recommendedName>
</protein>
<reference evidence="5" key="2">
    <citation type="submission" date="2025-09" db="UniProtKB">
        <authorList>
            <consortium name="Ensembl"/>
        </authorList>
    </citation>
    <scope>IDENTIFICATION</scope>
</reference>
<evidence type="ECO:0000256" key="3">
    <source>
        <dbReference type="SAM" id="MobiDB-lite"/>
    </source>
</evidence>
<dbReference type="InterPro" id="IPR001766">
    <property type="entry name" value="Fork_head_dom"/>
</dbReference>
<organism evidence="5 6">
    <name type="scientific">Monopterus albus</name>
    <name type="common">Swamp eel</name>
    <dbReference type="NCBI Taxonomy" id="43700"/>
    <lineage>
        <taxon>Eukaryota</taxon>
        <taxon>Metazoa</taxon>
        <taxon>Chordata</taxon>
        <taxon>Craniata</taxon>
        <taxon>Vertebrata</taxon>
        <taxon>Euteleostomi</taxon>
        <taxon>Actinopterygii</taxon>
        <taxon>Neopterygii</taxon>
        <taxon>Teleostei</taxon>
        <taxon>Neoteleostei</taxon>
        <taxon>Acanthomorphata</taxon>
        <taxon>Anabantaria</taxon>
        <taxon>Synbranchiformes</taxon>
        <taxon>Synbranchidae</taxon>
        <taxon>Monopterus</taxon>
    </lineage>
</organism>
<feature type="domain" description="Fork-head" evidence="4">
    <location>
        <begin position="19"/>
        <end position="94"/>
    </location>
</feature>
<dbReference type="GO" id="GO:0043565">
    <property type="term" value="F:sequence-specific DNA binding"/>
    <property type="evidence" value="ECO:0007669"/>
    <property type="project" value="InterPro"/>
</dbReference>
<keyword evidence="6" id="KW-1185">Reference proteome</keyword>
<reference evidence="5" key="1">
    <citation type="submission" date="2025-08" db="UniProtKB">
        <authorList>
            <consortium name="Ensembl"/>
        </authorList>
    </citation>
    <scope>IDENTIFICATION</scope>
</reference>
<keyword evidence="2" id="KW-0539">Nucleus</keyword>
<name>A0A3Q3K6Z4_MONAL</name>
<comment type="subcellular location">
    <subcellularLocation>
        <location evidence="2">Nucleus</location>
    </subcellularLocation>
</comment>
<dbReference type="Pfam" id="PF00250">
    <property type="entry name" value="Forkhead"/>
    <property type="match status" value="1"/>
</dbReference>
<evidence type="ECO:0000259" key="4">
    <source>
        <dbReference type="PROSITE" id="PS50039"/>
    </source>
</evidence>
<evidence type="ECO:0000313" key="5">
    <source>
        <dbReference type="Ensembl" id="ENSMALP00000025055.1"/>
    </source>
</evidence>
<proteinExistence type="predicted"/>
<dbReference type="Gene3D" id="1.10.10.10">
    <property type="entry name" value="Winged helix-like DNA-binding domain superfamily/Winged helix DNA-binding domain"/>
    <property type="match status" value="1"/>
</dbReference>
<dbReference type="Ensembl" id="ENSMALT00000025525.1">
    <property type="protein sequence ID" value="ENSMALP00000025055.1"/>
    <property type="gene ID" value="ENSMALG00000017444.1"/>
</dbReference>
<dbReference type="GO" id="GO:0005634">
    <property type="term" value="C:nucleus"/>
    <property type="evidence" value="ECO:0007669"/>
    <property type="project" value="UniProtKB-SubCell"/>
</dbReference>
<dbReference type="SMART" id="SM00339">
    <property type="entry name" value="FH"/>
    <property type="match status" value="1"/>
</dbReference>
<evidence type="ECO:0000256" key="1">
    <source>
        <dbReference type="ARBA" id="ARBA00023125"/>
    </source>
</evidence>
<dbReference type="STRING" id="43700.ENSMALP00000025055"/>
<dbReference type="PANTHER" id="PTHR47316">
    <property type="entry name" value="FORKHEAD BOX PROTEIN H1"/>
    <property type="match status" value="1"/>
</dbReference>
<dbReference type="InterPro" id="IPR052327">
    <property type="entry name" value="Activin_resp_transcr_regulator"/>
</dbReference>
<feature type="region of interest" description="Disordered" evidence="3">
    <location>
        <begin position="175"/>
        <end position="195"/>
    </location>
</feature>
<dbReference type="GO" id="GO:0003700">
    <property type="term" value="F:DNA-binding transcription factor activity"/>
    <property type="evidence" value="ECO:0007669"/>
    <property type="project" value="InterPro"/>
</dbReference>